<keyword evidence="7" id="KW-0472">Membrane</keyword>
<evidence type="ECO:0000256" key="1">
    <source>
        <dbReference type="ARBA" id="ARBA00004395"/>
    </source>
</evidence>
<accession>A0A0A1NVS3</accession>
<dbReference type="InterPro" id="IPR007255">
    <property type="entry name" value="COG8"/>
</dbReference>
<evidence type="ECO:0000313" key="10">
    <source>
        <dbReference type="EMBL" id="ORE16480.1"/>
    </source>
</evidence>
<dbReference type="AlphaFoldDB" id="A0A0A1NVS3"/>
<keyword evidence="5" id="KW-0653">Protein transport</keyword>
<evidence type="ECO:0000313" key="11">
    <source>
        <dbReference type="Proteomes" id="UP000242381"/>
    </source>
</evidence>
<dbReference type="GO" id="GO:0006891">
    <property type="term" value="P:intra-Golgi vesicle-mediated transport"/>
    <property type="evidence" value="ECO:0007669"/>
    <property type="project" value="TreeGrafter"/>
</dbReference>
<dbReference type="PANTHER" id="PTHR21311">
    <property type="entry name" value="CONSERVED OLIGOMERIC GOLGI COMPLEX COMPONENT 8"/>
    <property type="match status" value="1"/>
</dbReference>
<evidence type="ECO:0000256" key="6">
    <source>
        <dbReference type="ARBA" id="ARBA00023034"/>
    </source>
</evidence>
<sequence>MSIDDHNGLIYLLLGDNDDIKAKKAHDYIERLTTLSLSELQQESAQLKEEQEKAKQNAQRLVFRNYPSFLDSQACTKQISSLLGELDDNLNEFQKCADELEAACNTFKQDSKSIKEEQHKISCILDHEDVLTELLEIPQLMETCVWNGYYSEVMDLASHVRLLSVRYPLSVISSIQQQVQACFDLMLVQLISHLRKSIRLAAAMNAVGFLRRMDVFESENELRMVFLRCRHDYLQQRLSRIKREMSEDPKQRSRDSLEYMKRFIDVMREQMFEIGTQYIWIFPHEQGPLLSDYMMHLIGFIRSTLNEYLPLIEDDASINSLLTQFEYCSISLGRIGLDFRHLFTE</sequence>
<name>A0A0A1NVS3_RHIZD</name>
<keyword evidence="6" id="KW-0333">Golgi apparatus</keyword>
<evidence type="ECO:0000256" key="7">
    <source>
        <dbReference type="ARBA" id="ARBA00023136"/>
    </source>
</evidence>
<dbReference type="GO" id="GO:0000139">
    <property type="term" value="C:Golgi membrane"/>
    <property type="evidence" value="ECO:0007669"/>
    <property type="project" value="UniProtKB-SubCell"/>
</dbReference>
<dbReference type="PANTHER" id="PTHR21311:SF0">
    <property type="entry name" value="CONSERVED OLIGOMERIC GOLGI COMPLEX SUBUNIT 8"/>
    <property type="match status" value="1"/>
</dbReference>
<dbReference type="OMA" id="DAMKDMT"/>
<proteinExistence type="inferred from homology"/>
<evidence type="ECO:0000256" key="5">
    <source>
        <dbReference type="ARBA" id="ARBA00022927"/>
    </source>
</evidence>
<dbReference type="EMBL" id="KV921384">
    <property type="protein sequence ID" value="ORE16480.1"/>
    <property type="molecule type" value="Genomic_DNA"/>
</dbReference>
<evidence type="ECO:0000256" key="4">
    <source>
        <dbReference type="ARBA" id="ARBA00022448"/>
    </source>
</evidence>
<dbReference type="SUPFAM" id="SSF74788">
    <property type="entry name" value="Cullin repeat-like"/>
    <property type="match status" value="1"/>
</dbReference>
<evidence type="ECO:0000256" key="8">
    <source>
        <dbReference type="ARBA" id="ARBA00031347"/>
    </source>
</evidence>
<keyword evidence="4" id="KW-0813">Transport</keyword>
<comment type="subcellular location">
    <subcellularLocation>
        <location evidence="1">Golgi apparatus membrane</location>
        <topology evidence="1">Peripheral membrane protein</topology>
    </subcellularLocation>
</comment>
<evidence type="ECO:0000256" key="2">
    <source>
        <dbReference type="ARBA" id="ARBA00006419"/>
    </source>
</evidence>
<dbReference type="Proteomes" id="UP000242381">
    <property type="component" value="Unassembled WGS sequence"/>
</dbReference>
<dbReference type="GO" id="GO:0017119">
    <property type="term" value="C:Golgi transport complex"/>
    <property type="evidence" value="ECO:0007669"/>
    <property type="project" value="InterPro"/>
</dbReference>
<reference evidence="10 11" key="1">
    <citation type="journal article" date="2016" name="Proc. Natl. Acad. Sci. U.S.A.">
        <title>Lipid metabolic changes in an early divergent fungus govern the establishment of a mutualistic symbiosis with endobacteria.</title>
        <authorList>
            <person name="Lastovetsky O.A."/>
            <person name="Gaspar M.L."/>
            <person name="Mondo S.J."/>
            <person name="LaButti K.M."/>
            <person name="Sandor L."/>
            <person name="Grigoriev I.V."/>
            <person name="Henry S.A."/>
            <person name="Pawlowska T.E."/>
        </authorList>
    </citation>
    <scope>NUCLEOTIDE SEQUENCE [LARGE SCALE GENOMIC DNA]</scope>
    <source>
        <strain evidence="10 11">ATCC 11559</strain>
    </source>
</reference>
<evidence type="ECO:0000256" key="9">
    <source>
        <dbReference type="SAM" id="Coils"/>
    </source>
</evidence>
<dbReference type="Pfam" id="PF04124">
    <property type="entry name" value="Dor1"/>
    <property type="match status" value="1"/>
</dbReference>
<comment type="similarity">
    <text evidence="2">Belongs to the COG8 family.</text>
</comment>
<dbReference type="VEuPathDB" id="FungiDB:BCV72DRAFT_339378"/>
<gene>
    <name evidence="10" type="ORF">BCV71DRAFT_217981</name>
</gene>
<feature type="coiled-coil region" evidence="9">
    <location>
        <begin position="37"/>
        <end position="117"/>
    </location>
</feature>
<dbReference type="GO" id="GO:0015031">
    <property type="term" value="P:protein transport"/>
    <property type="evidence" value="ECO:0007669"/>
    <property type="project" value="UniProtKB-KW"/>
</dbReference>
<dbReference type="InterPro" id="IPR016159">
    <property type="entry name" value="Cullin_repeat-like_dom_sf"/>
</dbReference>
<organism evidence="10 11">
    <name type="scientific">Rhizopus microsporus</name>
    <dbReference type="NCBI Taxonomy" id="58291"/>
    <lineage>
        <taxon>Eukaryota</taxon>
        <taxon>Fungi</taxon>
        <taxon>Fungi incertae sedis</taxon>
        <taxon>Mucoromycota</taxon>
        <taxon>Mucoromycotina</taxon>
        <taxon>Mucoromycetes</taxon>
        <taxon>Mucorales</taxon>
        <taxon>Mucorineae</taxon>
        <taxon>Rhizopodaceae</taxon>
        <taxon>Rhizopus</taxon>
    </lineage>
</organism>
<keyword evidence="9" id="KW-0175">Coiled coil</keyword>
<evidence type="ECO:0000256" key="3">
    <source>
        <dbReference type="ARBA" id="ARBA00020983"/>
    </source>
</evidence>
<protein>
    <recommendedName>
        <fullName evidence="3">Conserved oligomeric Golgi complex subunit 8</fullName>
    </recommendedName>
    <alternativeName>
        <fullName evidence="8">Component of oligomeric Golgi complex 8</fullName>
    </alternativeName>
</protein>